<gene>
    <name evidence="4" type="ORF">HK18_03045</name>
</gene>
<dbReference type="PANTHER" id="PTHR34475">
    <property type="match status" value="1"/>
</dbReference>
<dbReference type="SUPFAM" id="SSF47413">
    <property type="entry name" value="lambda repressor-like DNA-binding domains"/>
    <property type="match status" value="1"/>
</dbReference>
<feature type="region of interest" description="Disordered" evidence="1">
    <location>
        <begin position="135"/>
        <end position="243"/>
    </location>
</feature>
<dbReference type="Pfam" id="PF13464">
    <property type="entry name" value="RodZ_C"/>
    <property type="match status" value="1"/>
</dbReference>
<dbReference type="CDD" id="cd00093">
    <property type="entry name" value="HTH_XRE"/>
    <property type="match status" value="1"/>
</dbReference>
<keyword evidence="2" id="KW-0472">Membrane</keyword>
<feature type="domain" description="HTH cro/C1-type" evidence="3">
    <location>
        <begin position="19"/>
        <end position="80"/>
    </location>
</feature>
<name>A0A251ZSV2_9PROT</name>
<accession>A0A251ZSV2</accession>
<keyword evidence="2" id="KW-0812">Transmembrane</keyword>
<feature type="compositionally biased region" description="Basic and acidic residues" evidence="1">
    <location>
        <begin position="322"/>
        <end position="334"/>
    </location>
</feature>
<dbReference type="PANTHER" id="PTHR34475:SF1">
    <property type="entry name" value="CYTOSKELETON PROTEIN RODZ"/>
    <property type="match status" value="1"/>
</dbReference>
<evidence type="ECO:0000313" key="4">
    <source>
        <dbReference type="EMBL" id="OUI77736.1"/>
    </source>
</evidence>
<keyword evidence="5" id="KW-1185">Reference proteome</keyword>
<proteinExistence type="predicted"/>
<sequence>MSDLSQLHSDNNIHSIGDVLRTRREELKLSLEDVAQRLRIRLVFLKALEDGRIDQLPGVAYAAGFLKTYADFLNLDGVALVKQFRQENQANTEKPKLLFPAPVPQSGVPAGVLIFFSLLIMVGAYIGWYKMSDHHQSPSETIPPAPVQADQNAGQPQQMSPQIASIMPADHPAPLPQDANKPVDINSSPNANTNTNTVSNTIPATPLTDSLKPASSDQSPLKPAAQPPSLPEATTPPVEQKQPEQPLMIKAIAPSWLQVKGKDGKVLYQKVLKADETWEVPSDQDEVVMTIGNPGVVVLQKGDIQSSPLGKKGRTLRRFKLDAQKADKLLHPEEPSSTDSSSASTTGDAAPQIKKKPAAPKPVVSSKHDVSADDLNAKQLNH</sequence>
<dbReference type="InterPro" id="IPR025194">
    <property type="entry name" value="RodZ-like_C"/>
</dbReference>
<dbReference type="SMART" id="SM00530">
    <property type="entry name" value="HTH_XRE"/>
    <property type="match status" value="1"/>
</dbReference>
<dbReference type="InterPro" id="IPR001387">
    <property type="entry name" value="Cro/C1-type_HTH"/>
</dbReference>
<feature type="compositionally biased region" description="Low complexity" evidence="1">
    <location>
        <begin position="337"/>
        <end position="352"/>
    </location>
</feature>
<reference evidence="5" key="1">
    <citation type="submission" date="2014-06" db="EMBL/GenBank/DDBJ databases">
        <authorList>
            <person name="Winans N.J."/>
            <person name="Newell P.D."/>
            <person name="Douglas A.E."/>
        </authorList>
    </citation>
    <scope>NUCLEOTIDE SEQUENCE [LARGE SCALE GENOMIC DNA]</scope>
    <source>
        <strain evidence="5">DmL_052</strain>
    </source>
</reference>
<feature type="transmembrane region" description="Helical" evidence="2">
    <location>
        <begin position="107"/>
        <end position="128"/>
    </location>
</feature>
<dbReference type="Gene3D" id="1.10.260.40">
    <property type="entry name" value="lambda repressor-like DNA-binding domains"/>
    <property type="match status" value="1"/>
</dbReference>
<evidence type="ECO:0000256" key="2">
    <source>
        <dbReference type="SAM" id="Phobius"/>
    </source>
</evidence>
<comment type="caution">
    <text evidence="4">The sequence shown here is derived from an EMBL/GenBank/DDBJ whole genome shotgun (WGS) entry which is preliminary data.</text>
</comment>
<feature type="region of interest" description="Disordered" evidence="1">
    <location>
        <begin position="322"/>
        <end position="382"/>
    </location>
</feature>
<dbReference type="EMBL" id="JOPB01000022">
    <property type="protein sequence ID" value="OUI77736.1"/>
    <property type="molecule type" value="Genomic_DNA"/>
</dbReference>
<evidence type="ECO:0000259" key="3">
    <source>
        <dbReference type="SMART" id="SM00530"/>
    </source>
</evidence>
<dbReference type="Proteomes" id="UP000194946">
    <property type="component" value="Unassembled WGS sequence"/>
</dbReference>
<dbReference type="Pfam" id="PF13413">
    <property type="entry name" value="HTH_25"/>
    <property type="match status" value="1"/>
</dbReference>
<evidence type="ECO:0000313" key="5">
    <source>
        <dbReference type="Proteomes" id="UP000194946"/>
    </source>
</evidence>
<dbReference type="AlphaFoldDB" id="A0A251ZSV2"/>
<organism evidence="4 5">
    <name type="scientific">Commensalibacter intestini</name>
    <dbReference type="NCBI Taxonomy" id="479936"/>
    <lineage>
        <taxon>Bacteria</taxon>
        <taxon>Pseudomonadati</taxon>
        <taxon>Pseudomonadota</taxon>
        <taxon>Alphaproteobacteria</taxon>
        <taxon>Acetobacterales</taxon>
        <taxon>Acetobacteraceae</taxon>
    </lineage>
</organism>
<dbReference type="InterPro" id="IPR050400">
    <property type="entry name" value="Bact_Cytoskel_RodZ"/>
</dbReference>
<keyword evidence="2" id="KW-1133">Transmembrane helix</keyword>
<dbReference type="RefSeq" id="WP_086632690.1">
    <property type="nucleotide sequence ID" value="NZ_JOPB01000022.1"/>
</dbReference>
<protein>
    <recommendedName>
        <fullName evidence="3">HTH cro/C1-type domain-containing protein</fullName>
    </recommendedName>
</protein>
<dbReference type="InterPro" id="IPR010982">
    <property type="entry name" value="Lambda_DNA-bd_dom_sf"/>
</dbReference>
<dbReference type="GO" id="GO:0003677">
    <property type="term" value="F:DNA binding"/>
    <property type="evidence" value="ECO:0007669"/>
    <property type="project" value="InterPro"/>
</dbReference>
<feature type="compositionally biased region" description="Low complexity" evidence="1">
    <location>
        <begin position="186"/>
        <end position="201"/>
    </location>
</feature>
<feature type="compositionally biased region" description="Polar residues" evidence="1">
    <location>
        <begin position="149"/>
        <end position="163"/>
    </location>
</feature>
<evidence type="ECO:0000256" key="1">
    <source>
        <dbReference type="SAM" id="MobiDB-lite"/>
    </source>
</evidence>